<dbReference type="RefSeq" id="WP_187787127.1">
    <property type="nucleotide sequence ID" value="NZ_JACTVA010000091.1"/>
</dbReference>
<dbReference type="Proteomes" id="UP000626026">
    <property type="component" value="Unassembled WGS sequence"/>
</dbReference>
<sequence length="227" mass="24218">MLLASALAAPLMPLPALAQAPQAQAPQMRDLARSGAWTAYGGGSESGKAVCGVMVRGSDRSMHVKYFQGGTSLVIHVFKNSWNIPGGIEIPVDLTIDQSPGWTARAVALNNGRGIQFQIGRENLARFEALFRAGDAMRLRFMEGNEQPWVAQLRGSNQIMDAFVRCMRIINQNSETRRPTEPTQPYSGGPNPSGPTQPFAAPPPRSQAPTQPFAPSGGAPAAPGVKL</sequence>
<proteinExistence type="predicted"/>
<evidence type="ECO:0000313" key="3">
    <source>
        <dbReference type="EMBL" id="MBC9210011.1"/>
    </source>
</evidence>
<keyword evidence="2" id="KW-0732">Signal</keyword>
<accession>A0ABR7RV75</accession>
<evidence type="ECO:0000256" key="1">
    <source>
        <dbReference type="SAM" id="MobiDB-lite"/>
    </source>
</evidence>
<gene>
    <name evidence="3" type="ORF">IBL26_24485</name>
</gene>
<evidence type="ECO:0000256" key="2">
    <source>
        <dbReference type="SAM" id="SignalP"/>
    </source>
</evidence>
<feature type="compositionally biased region" description="Pro residues" evidence="1">
    <location>
        <begin position="192"/>
        <end position="206"/>
    </location>
</feature>
<feature type="signal peptide" evidence="2">
    <location>
        <begin position="1"/>
        <end position="18"/>
    </location>
</feature>
<feature type="region of interest" description="Disordered" evidence="1">
    <location>
        <begin position="172"/>
        <end position="227"/>
    </location>
</feature>
<reference evidence="3 4" key="1">
    <citation type="journal article" date="2013" name="Int. J. Syst. Evol. Microbiol.">
        <title>Roseomonas aerophila sp. nov., isolated from air.</title>
        <authorList>
            <person name="Kim S.J."/>
            <person name="Weon H.Y."/>
            <person name="Ahn J.H."/>
            <person name="Hong S.B."/>
            <person name="Seok S.J."/>
            <person name="Whang K.S."/>
            <person name="Kwon S.W."/>
        </authorList>
    </citation>
    <scope>NUCLEOTIDE SEQUENCE [LARGE SCALE GENOMIC DNA]</scope>
    <source>
        <strain evidence="3 4">NBRC 108923</strain>
    </source>
</reference>
<keyword evidence="4" id="KW-1185">Reference proteome</keyword>
<dbReference type="EMBL" id="JACTVA010000091">
    <property type="protein sequence ID" value="MBC9210011.1"/>
    <property type="molecule type" value="Genomic_DNA"/>
</dbReference>
<name>A0ABR7RV75_9PROT</name>
<feature type="chain" id="PRO_5045521707" evidence="2">
    <location>
        <begin position="19"/>
        <end position="227"/>
    </location>
</feature>
<evidence type="ECO:0000313" key="4">
    <source>
        <dbReference type="Proteomes" id="UP000626026"/>
    </source>
</evidence>
<organism evidence="3 4">
    <name type="scientific">Teichococcus aerophilus</name>
    <dbReference type="NCBI Taxonomy" id="1224513"/>
    <lineage>
        <taxon>Bacteria</taxon>
        <taxon>Pseudomonadati</taxon>
        <taxon>Pseudomonadota</taxon>
        <taxon>Alphaproteobacteria</taxon>
        <taxon>Acetobacterales</taxon>
        <taxon>Roseomonadaceae</taxon>
        <taxon>Roseomonas</taxon>
    </lineage>
</organism>
<comment type="caution">
    <text evidence="3">The sequence shown here is derived from an EMBL/GenBank/DDBJ whole genome shotgun (WGS) entry which is preliminary data.</text>
</comment>
<feature type="compositionally biased region" description="Low complexity" evidence="1">
    <location>
        <begin position="213"/>
        <end position="227"/>
    </location>
</feature>
<protein>
    <submittedName>
        <fullName evidence="3">Uncharacterized protein</fullName>
    </submittedName>
</protein>